<evidence type="ECO:0000313" key="6">
    <source>
        <dbReference type="EMBL" id="CAG8611674.1"/>
    </source>
</evidence>
<evidence type="ECO:0000256" key="3">
    <source>
        <dbReference type="ARBA" id="ARBA00022989"/>
    </source>
</evidence>
<name>A0ABN7UJD8_GIGMA</name>
<evidence type="ECO:0000313" key="7">
    <source>
        <dbReference type="Proteomes" id="UP000789901"/>
    </source>
</evidence>
<feature type="region of interest" description="Disordered" evidence="5">
    <location>
        <begin position="16"/>
        <end position="35"/>
    </location>
</feature>
<proteinExistence type="predicted"/>
<dbReference type="PANTHER" id="PTHR15371:SF0">
    <property type="entry name" value="SD19278P"/>
    <property type="match status" value="1"/>
</dbReference>
<dbReference type="InterPro" id="IPR045238">
    <property type="entry name" value="Tim23-like"/>
</dbReference>
<dbReference type="Proteomes" id="UP000789901">
    <property type="component" value="Unassembled WGS sequence"/>
</dbReference>
<keyword evidence="2" id="KW-0812">Transmembrane</keyword>
<evidence type="ECO:0000256" key="4">
    <source>
        <dbReference type="ARBA" id="ARBA00023136"/>
    </source>
</evidence>
<sequence>MSLSISLIDTGSEEARVNAPNDSYDDRTYQSPTDQFGQDPVAVSDFLGRVNLNSAQIREIAGLGAVDYIKFDEQGITPGALPSRGVMDDLCYGTGTTYLAGLTFGGTWGLIEGLRGHTPNFKLRINTVLNSVTRRGPYIGNSCGILAMGYNSINGIISSMRGRHDAVNNVASGALIGAIFKSTAGIKAATTASVMCAGVAGAWTALKQHFFKH</sequence>
<comment type="caution">
    <text evidence="6">The sequence shown here is derived from an EMBL/GenBank/DDBJ whole genome shotgun (WGS) entry which is preliminary data.</text>
</comment>
<keyword evidence="4" id="KW-0472">Membrane</keyword>
<evidence type="ECO:0000256" key="2">
    <source>
        <dbReference type="ARBA" id="ARBA00022692"/>
    </source>
</evidence>
<comment type="subcellular location">
    <subcellularLocation>
        <location evidence="1">Membrane</location>
        <topology evidence="1">Multi-pass membrane protein</topology>
    </subcellularLocation>
</comment>
<gene>
    <name evidence="6" type="ORF">GMARGA_LOCUS7388</name>
</gene>
<accession>A0ABN7UJD8</accession>
<reference evidence="6 7" key="1">
    <citation type="submission" date="2021-06" db="EMBL/GenBank/DDBJ databases">
        <authorList>
            <person name="Kallberg Y."/>
            <person name="Tangrot J."/>
            <person name="Rosling A."/>
        </authorList>
    </citation>
    <scope>NUCLEOTIDE SEQUENCE [LARGE SCALE GENOMIC DNA]</scope>
    <source>
        <strain evidence="6 7">120-4 pot B 10/14</strain>
    </source>
</reference>
<dbReference type="PANTHER" id="PTHR15371">
    <property type="entry name" value="TIM23"/>
    <property type="match status" value="1"/>
</dbReference>
<dbReference type="EMBL" id="CAJVQB010003562">
    <property type="protein sequence ID" value="CAG8611674.1"/>
    <property type="molecule type" value="Genomic_DNA"/>
</dbReference>
<organism evidence="6 7">
    <name type="scientific">Gigaspora margarita</name>
    <dbReference type="NCBI Taxonomy" id="4874"/>
    <lineage>
        <taxon>Eukaryota</taxon>
        <taxon>Fungi</taxon>
        <taxon>Fungi incertae sedis</taxon>
        <taxon>Mucoromycota</taxon>
        <taxon>Glomeromycotina</taxon>
        <taxon>Glomeromycetes</taxon>
        <taxon>Diversisporales</taxon>
        <taxon>Gigasporaceae</taxon>
        <taxon>Gigaspora</taxon>
    </lineage>
</organism>
<keyword evidence="3" id="KW-1133">Transmembrane helix</keyword>
<dbReference type="Pfam" id="PF02466">
    <property type="entry name" value="Tim17"/>
    <property type="match status" value="1"/>
</dbReference>
<evidence type="ECO:0000256" key="5">
    <source>
        <dbReference type="SAM" id="MobiDB-lite"/>
    </source>
</evidence>
<keyword evidence="7" id="KW-1185">Reference proteome</keyword>
<protein>
    <submittedName>
        <fullName evidence="6">7933_t:CDS:1</fullName>
    </submittedName>
</protein>
<evidence type="ECO:0000256" key="1">
    <source>
        <dbReference type="ARBA" id="ARBA00004141"/>
    </source>
</evidence>